<evidence type="ECO:0000313" key="3">
    <source>
        <dbReference type="Proteomes" id="UP000234857"/>
    </source>
</evidence>
<dbReference type="AlphaFoldDB" id="A0A2N5ZAQ2"/>
<dbReference type="InterPro" id="IPR036513">
    <property type="entry name" value="STAS_dom_sf"/>
</dbReference>
<evidence type="ECO:0000259" key="1">
    <source>
        <dbReference type="PROSITE" id="PS50801"/>
    </source>
</evidence>
<dbReference type="CDD" id="cd07043">
    <property type="entry name" value="STAS_anti-anti-sigma_factors"/>
    <property type="match status" value="1"/>
</dbReference>
<evidence type="ECO:0000313" key="2">
    <source>
        <dbReference type="EMBL" id="PLX15746.1"/>
    </source>
</evidence>
<name>A0A2N5ZAQ2_MUIH1</name>
<feature type="domain" description="STAS" evidence="1">
    <location>
        <begin position="1"/>
        <end position="110"/>
    </location>
</feature>
<comment type="caution">
    <text evidence="2">The sequence shown here is derived from an EMBL/GenBank/DDBJ whole genome shotgun (WGS) entry which is preliminary data.</text>
</comment>
<organism evidence="2 3">
    <name type="scientific">Muiribacterium halophilum</name>
    <dbReference type="NCBI Taxonomy" id="2053465"/>
    <lineage>
        <taxon>Bacteria</taxon>
        <taxon>Candidatus Muiribacteriota</taxon>
        <taxon>Candidatus Muiribacteriia</taxon>
        <taxon>Candidatus Muiribacteriales</taxon>
        <taxon>Candidatus Muiribacteriaceae</taxon>
        <taxon>Candidatus Muiribacterium</taxon>
    </lineage>
</organism>
<dbReference type="Gene3D" id="3.30.750.24">
    <property type="entry name" value="STAS domain"/>
    <property type="match status" value="1"/>
</dbReference>
<gene>
    <name evidence="2" type="ORF">C0601_12280</name>
</gene>
<dbReference type="Pfam" id="PF01740">
    <property type="entry name" value="STAS"/>
    <property type="match status" value="1"/>
</dbReference>
<dbReference type="SUPFAM" id="SSF52091">
    <property type="entry name" value="SpoIIaa-like"/>
    <property type="match status" value="1"/>
</dbReference>
<dbReference type="PROSITE" id="PS50801">
    <property type="entry name" value="STAS"/>
    <property type="match status" value="1"/>
</dbReference>
<accession>A0A2N5ZAQ2</accession>
<proteinExistence type="predicted"/>
<sequence>MKFTTDKLKNSTVVRIDGNIKYDDIQDFVDIVNDLLRQREKNIIFDLARMPYINSAVIGQFISVIKDISSSGGKVVFIGVRPYIQNIFEISGLMEVFIIKHDIIEAVRYISGK</sequence>
<reference evidence="2 3" key="1">
    <citation type="submission" date="2017-11" db="EMBL/GenBank/DDBJ databases">
        <title>Genome-resolved metagenomics identifies genetic mobility, metabolic interactions, and unexpected diversity in perchlorate-reducing communities.</title>
        <authorList>
            <person name="Barnum T.P."/>
            <person name="Figueroa I.A."/>
            <person name="Carlstrom C.I."/>
            <person name="Lucas L.N."/>
            <person name="Engelbrektson A.L."/>
            <person name="Coates J.D."/>
        </authorList>
    </citation>
    <scope>NUCLEOTIDE SEQUENCE [LARGE SCALE GENOMIC DNA]</scope>
    <source>
        <strain evidence="2">BM706</strain>
    </source>
</reference>
<dbReference type="Proteomes" id="UP000234857">
    <property type="component" value="Unassembled WGS sequence"/>
</dbReference>
<dbReference type="PANTHER" id="PTHR33495">
    <property type="entry name" value="ANTI-SIGMA FACTOR ANTAGONIST TM_1081-RELATED-RELATED"/>
    <property type="match status" value="1"/>
</dbReference>
<dbReference type="EMBL" id="PKTG01000130">
    <property type="protein sequence ID" value="PLX15746.1"/>
    <property type="molecule type" value="Genomic_DNA"/>
</dbReference>
<protein>
    <recommendedName>
        <fullName evidence="1">STAS domain-containing protein</fullName>
    </recommendedName>
</protein>
<dbReference type="InterPro" id="IPR002645">
    <property type="entry name" value="STAS_dom"/>
</dbReference>
<dbReference type="GO" id="GO:0043856">
    <property type="term" value="F:anti-sigma factor antagonist activity"/>
    <property type="evidence" value="ECO:0007669"/>
    <property type="project" value="TreeGrafter"/>
</dbReference>